<feature type="non-terminal residue" evidence="2">
    <location>
        <position position="352"/>
    </location>
</feature>
<dbReference type="GO" id="GO:0015074">
    <property type="term" value="P:DNA integration"/>
    <property type="evidence" value="ECO:0007669"/>
    <property type="project" value="InterPro"/>
</dbReference>
<dbReference type="Gene3D" id="1.10.340.70">
    <property type="match status" value="1"/>
</dbReference>
<feature type="non-terminal residue" evidence="2">
    <location>
        <position position="1"/>
    </location>
</feature>
<dbReference type="VEuPathDB" id="MicrosporidiaDB:M153_83280001057"/>
<protein>
    <submittedName>
        <fullName evidence="2">Putative transposable element</fullName>
    </submittedName>
</protein>
<evidence type="ECO:0000259" key="1">
    <source>
        <dbReference type="PROSITE" id="PS50994"/>
    </source>
</evidence>
<dbReference type="InterPro" id="IPR001584">
    <property type="entry name" value="Integrase_cat-core"/>
</dbReference>
<dbReference type="Gene3D" id="3.30.420.10">
    <property type="entry name" value="Ribonuclease H-like superfamily/Ribonuclease H"/>
    <property type="match status" value="1"/>
</dbReference>
<dbReference type="InterPro" id="IPR050951">
    <property type="entry name" value="Retrovirus_Pol_polyprotein"/>
</dbReference>
<dbReference type="PANTHER" id="PTHR37984">
    <property type="entry name" value="PROTEIN CBG26694"/>
    <property type="match status" value="1"/>
</dbReference>
<dbReference type="InterPro" id="IPR036397">
    <property type="entry name" value="RNaseH_sf"/>
</dbReference>
<dbReference type="GO" id="GO:0003676">
    <property type="term" value="F:nucleic acid binding"/>
    <property type="evidence" value="ECO:0007669"/>
    <property type="project" value="InterPro"/>
</dbReference>
<name>A0A0R0LZW3_9MICR</name>
<dbReference type="Pfam" id="PF00665">
    <property type="entry name" value="rve"/>
    <property type="match status" value="1"/>
</dbReference>
<dbReference type="AlphaFoldDB" id="A0A0R0LZW3"/>
<dbReference type="EMBL" id="LGUB01001053">
    <property type="protein sequence ID" value="KRH92279.1"/>
    <property type="molecule type" value="Genomic_DNA"/>
</dbReference>
<comment type="caution">
    <text evidence="2">The sequence shown here is derived from an EMBL/GenBank/DDBJ whole genome shotgun (WGS) entry which is preliminary data.</text>
</comment>
<dbReference type="PANTHER" id="PTHR37984:SF5">
    <property type="entry name" value="PROTEIN NYNRIN-LIKE"/>
    <property type="match status" value="1"/>
</dbReference>
<dbReference type="InterPro" id="IPR012337">
    <property type="entry name" value="RNaseH-like_sf"/>
</dbReference>
<accession>A0A0R0LZW3</accession>
<evidence type="ECO:0000313" key="2">
    <source>
        <dbReference type="EMBL" id="KRH92279.1"/>
    </source>
</evidence>
<dbReference type="InterPro" id="IPR041588">
    <property type="entry name" value="Integrase_H2C2"/>
</dbReference>
<gene>
    <name evidence="2" type="ORF">M153_83280001057</name>
</gene>
<keyword evidence="3" id="KW-1185">Reference proteome</keyword>
<dbReference type="Proteomes" id="UP000051530">
    <property type="component" value="Unassembled WGS sequence"/>
</dbReference>
<dbReference type="PROSITE" id="PS50994">
    <property type="entry name" value="INTEGRASE"/>
    <property type="match status" value="1"/>
</dbReference>
<proteinExistence type="predicted"/>
<dbReference type="GO" id="GO:0005634">
    <property type="term" value="C:nucleus"/>
    <property type="evidence" value="ECO:0007669"/>
    <property type="project" value="UniProtKB-ARBA"/>
</dbReference>
<dbReference type="Pfam" id="PF17921">
    <property type="entry name" value="Integrase_H2C2"/>
    <property type="match status" value="1"/>
</dbReference>
<sequence length="352" mass="40887">LQDYDFEVRYIPGESNAADFFSRYTTASLQCIDEITDQDKEEILNEYHIVSGHGSKGTMHFLLKGKFNWDHMAKDIEEFVKKCQICAKAGSLKQNTQFCPIISTRPNELWEIDLIGPLERSDNGHRYILVAIDHYTKWTETAPINDKTADTVVKIIKRLIIDKHGIPETILSDNGTEFQNQEMTKLCKELNIKAKFSSPEHHETVGAVERVNQTLMNKVRKLSKFGQIDWPSVLDAATYATNISFNRSIQTSPFIFVKQETPEFKSDQKYLINKQMVPYSQSNERRNRSRAKYEDKSIRKGNKSCFEQFEIGQDVMIFKKRNSKLDPNWYGGYKIVNRASDHAFWVRNEHHT</sequence>
<feature type="domain" description="Integrase catalytic" evidence="1">
    <location>
        <begin position="102"/>
        <end position="261"/>
    </location>
</feature>
<evidence type="ECO:0000313" key="3">
    <source>
        <dbReference type="Proteomes" id="UP000051530"/>
    </source>
</evidence>
<reference evidence="2 3" key="1">
    <citation type="submission" date="2015-07" db="EMBL/GenBank/DDBJ databases">
        <title>The genome of Pseudoloma neurophilia, a relevant intracellular parasite of the zebrafish.</title>
        <authorList>
            <person name="Ndikumana S."/>
            <person name="Pelin A."/>
            <person name="Sanders J."/>
            <person name="Corradi N."/>
        </authorList>
    </citation>
    <scope>NUCLEOTIDE SEQUENCE [LARGE SCALE GENOMIC DNA]</scope>
    <source>
        <strain evidence="2 3">MK1</strain>
    </source>
</reference>
<organism evidence="2 3">
    <name type="scientific">Pseudoloma neurophilia</name>
    <dbReference type="NCBI Taxonomy" id="146866"/>
    <lineage>
        <taxon>Eukaryota</taxon>
        <taxon>Fungi</taxon>
        <taxon>Fungi incertae sedis</taxon>
        <taxon>Microsporidia</taxon>
        <taxon>Pseudoloma</taxon>
    </lineage>
</organism>
<dbReference type="SUPFAM" id="SSF53098">
    <property type="entry name" value="Ribonuclease H-like"/>
    <property type="match status" value="1"/>
</dbReference>
<dbReference type="OrthoDB" id="2194976at2759"/>